<name>A0AAW0EEW2_9AGAR</name>
<dbReference type="InterPro" id="IPR044149">
    <property type="entry name" value="Nitrilases_CHs"/>
</dbReference>
<comment type="caution">
    <text evidence="2">The sequence shown here is derived from an EMBL/GenBank/DDBJ whole genome shotgun (WGS) entry which is preliminary data.</text>
</comment>
<dbReference type="GO" id="GO:0016787">
    <property type="term" value="F:hydrolase activity"/>
    <property type="evidence" value="ECO:0007669"/>
    <property type="project" value="UniProtKB-KW"/>
</dbReference>
<dbReference type="Gene3D" id="3.60.110.10">
    <property type="entry name" value="Carbon-nitrogen hydrolase"/>
    <property type="match status" value="1"/>
</dbReference>
<dbReference type="Proteomes" id="UP001383192">
    <property type="component" value="Unassembled WGS sequence"/>
</dbReference>
<evidence type="ECO:0000313" key="3">
    <source>
        <dbReference type="Proteomes" id="UP001383192"/>
    </source>
</evidence>
<proteinExistence type="predicted"/>
<keyword evidence="3" id="KW-1185">Reference proteome</keyword>
<keyword evidence="1" id="KW-0378">Hydrolase</keyword>
<dbReference type="SUPFAM" id="SSF56317">
    <property type="entry name" value="Carbon-nitrogen hydrolase"/>
    <property type="match status" value="1"/>
</dbReference>
<dbReference type="PANTHER" id="PTHR46044:SF14">
    <property type="entry name" value="ARYLACETONITRILASE"/>
    <property type="match status" value="1"/>
</dbReference>
<accession>A0AAW0EEW2</accession>
<sequence length="123" mass="13027">MEGPMFVISSTQILRPENAALCGLEGVPLNPAKGGGFAAIYGPDGRQLTPPVNPGEETILYADLDLDQIRTAKLLVDPVGHYSRPDLLSLHVATPPTKPAKLVKYSGDVDSGLLSKIPQLPTL</sequence>
<protein>
    <recommendedName>
        <fullName evidence="4">CN hydrolase domain-containing protein</fullName>
    </recommendedName>
</protein>
<dbReference type="InterPro" id="IPR036526">
    <property type="entry name" value="C-N_Hydrolase_sf"/>
</dbReference>
<evidence type="ECO:0008006" key="4">
    <source>
        <dbReference type="Google" id="ProtNLM"/>
    </source>
</evidence>
<evidence type="ECO:0000313" key="2">
    <source>
        <dbReference type="EMBL" id="KAK7062815.1"/>
    </source>
</evidence>
<gene>
    <name evidence="2" type="ORF">VNI00_000308</name>
</gene>
<organism evidence="2 3">
    <name type="scientific">Paramarasmius palmivorus</name>
    <dbReference type="NCBI Taxonomy" id="297713"/>
    <lineage>
        <taxon>Eukaryota</taxon>
        <taxon>Fungi</taxon>
        <taxon>Dikarya</taxon>
        <taxon>Basidiomycota</taxon>
        <taxon>Agaricomycotina</taxon>
        <taxon>Agaricomycetes</taxon>
        <taxon>Agaricomycetidae</taxon>
        <taxon>Agaricales</taxon>
        <taxon>Marasmiineae</taxon>
        <taxon>Marasmiaceae</taxon>
        <taxon>Paramarasmius</taxon>
    </lineage>
</organism>
<dbReference type="EMBL" id="JAYKXP010000001">
    <property type="protein sequence ID" value="KAK7062815.1"/>
    <property type="molecule type" value="Genomic_DNA"/>
</dbReference>
<evidence type="ECO:0000256" key="1">
    <source>
        <dbReference type="ARBA" id="ARBA00022801"/>
    </source>
</evidence>
<reference evidence="2 3" key="1">
    <citation type="submission" date="2024-01" db="EMBL/GenBank/DDBJ databases">
        <title>A draft genome for a cacao thread blight-causing isolate of Paramarasmius palmivorus.</title>
        <authorList>
            <person name="Baruah I.K."/>
            <person name="Bukari Y."/>
            <person name="Amoako-Attah I."/>
            <person name="Meinhardt L.W."/>
            <person name="Bailey B.A."/>
            <person name="Cohen S.P."/>
        </authorList>
    </citation>
    <scope>NUCLEOTIDE SEQUENCE [LARGE SCALE GENOMIC DNA]</scope>
    <source>
        <strain evidence="2 3">GH-12</strain>
    </source>
</reference>
<dbReference type="PANTHER" id="PTHR46044">
    <property type="entry name" value="NITRILASE"/>
    <property type="match status" value="1"/>
</dbReference>
<dbReference type="AlphaFoldDB" id="A0AAW0EEW2"/>